<dbReference type="PANTHER" id="PTHR32044">
    <property type="entry name" value="GLUCOMANNAN 4-BETA-MANNOSYLTRANSFERASE 9"/>
    <property type="match status" value="1"/>
</dbReference>
<comment type="subcellular location">
    <subcellularLocation>
        <location evidence="1">Golgi apparatus membrane</location>
    </subcellularLocation>
</comment>
<feature type="compositionally biased region" description="Basic and acidic residues" evidence="8">
    <location>
        <begin position="94"/>
        <end position="106"/>
    </location>
</feature>
<dbReference type="Proteomes" id="UP001457282">
    <property type="component" value="Unassembled WGS sequence"/>
</dbReference>
<evidence type="ECO:0000256" key="8">
    <source>
        <dbReference type="SAM" id="MobiDB-lite"/>
    </source>
</evidence>
<gene>
    <name evidence="9" type="ORF">M0R45_001121</name>
</gene>
<comment type="caution">
    <text evidence="9">The sequence shown here is derived from an EMBL/GenBank/DDBJ whole genome shotgun (WGS) entry which is preliminary data.</text>
</comment>
<name>A0AAW1VIQ9_RUBAR</name>
<organism evidence="9 10">
    <name type="scientific">Rubus argutus</name>
    <name type="common">Southern blackberry</name>
    <dbReference type="NCBI Taxonomy" id="59490"/>
    <lineage>
        <taxon>Eukaryota</taxon>
        <taxon>Viridiplantae</taxon>
        <taxon>Streptophyta</taxon>
        <taxon>Embryophyta</taxon>
        <taxon>Tracheophyta</taxon>
        <taxon>Spermatophyta</taxon>
        <taxon>Magnoliopsida</taxon>
        <taxon>eudicotyledons</taxon>
        <taxon>Gunneridae</taxon>
        <taxon>Pentapetalae</taxon>
        <taxon>rosids</taxon>
        <taxon>fabids</taxon>
        <taxon>Rosales</taxon>
        <taxon>Rosaceae</taxon>
        <taxon>Rosoideae</taxon>
        <taxon>Rosoideae incertae sedis</taxon>
        <taxon>Rubus</taxon>
    </lineage>
</organism>
<dbReference type="GO" id="GO:0000139">
    <property type="term" value="C:Golgi membrane"/>
    <property type="evidence" value="ECO:0007669"/>
    <property type="project" value="UniProtKB-SubCell"/>
</dbReference>
<protein>
    <submittedName>
        <fullName evidence="9">Uncharacterized protein</fullName>
    </submittedName>
</protein>
<keyword evidence="7" id="KW-0472">Membrane</keyword>
<reference evidence="9 10" key="1">
    <citation type="journal article" date="2023" name="G3 (Bethesda)">
        <title>A chromosome-length genome assembly and annotation of blackberry (Rubus argutus, cv. 'Hillquist').</title>
        <authorList>
            <person name="Bruna T."/>
            <person name="Aryal R."/>
            <person name="Dudchenko O."/>
            <person name="Sargent D.J."/>
            <person name="Mead D."/>
            <person name="Buti M."/>
            <person name="Cavallini A."/>
            <person name="Hytonen T."/>
            <person name="Andres J."/>
            <person name="Pham M."/>
            <person name="Weisz D."/>
            <person name="Mascagni F."/>
            <person name="Usai G."/>
            <person name="Natali L."/>
            <person name="Bassil N."/>
            <person name="Fernandez G.E."/>
            <person name="Lomsadze A."/>
            <person name="Armour M."/>
            <person name="Olukolu B."/>
            <person name="Poorten T."/>
            <person name="Britton C."/>
            <person name="Davik J."/>
            <person name="Ashrafi H."/>
            <person name="Aiden E.L."/>
            <person name="Borodovsky M."/>
            <person name="Worthington M."/>
        </authorList>
    </citation>
    <scope>NUCLEOTIDE SEQUENCE [LARGE SCALE GENOMIC DNA]</scope>
    <source>
        <strain evidence="9">PI 553951</strain>
    </source>
</reference>
<evidence type="ECO:0000256" key="1">
    <source>
        <dbReference type="ARBA" id="ARBA00004394"/>
    </source>
</evidence>
<dbReference type="EMBL" id="JBEDUW010000227">
    <property type="protein sequence ID" value="KAK9903613.1"/>
    <property type="molecule type" value="Genomic_DNA"/>
</dbReference>
<keyword evidence="4" id="KW-0812">Transmembrane</keyword>
<evidence type="ECO:0000313" key="9">
    <source>
        <dbReference type="EMBL" id="KAK9903613.1"/>
    </source>
</evidence>
<dbReference type="PANTHER" id="PTHR32044:SF44">
    <property type="entry name" value="XYLOGLUCAN GLYCOSYLTRANSFERASE 12-RELATED"/>
    <property type="match status" value="1"/>
</dbReference>
<keyword evidence="3" id="KW-0808">Transferase</keyword>
<dbReference type="AlphaFoldDB" id="A0AAW1VIQ9"/>
<keyword evidence="6" id="KW-0333">Golgi apparatus</keyword>
<keyword evidence="5" id="KW-1133">Transmembrane helix</keyword>
<keyword evidence="10" id="KW-1185">Reference proteome</keyword>
<accession>A0AAW1VIQ9</accession>
<evidence type="ECO:0000256" key="7">
    <source>
        <dbReference type="ARBA" id="ARBA00023136"/>
    </source>
</evidence>
<evidence type="ECO:0000256" key="2">
    <source>
        <dbReference type="ARBA" id="ARBA00022676"/>
    </source>
</evidence>
<keyword evidence="2" id="KW-0328">Glycosyltransferase</keyword>
<proteinExistence type="predicted"/>
<dbReference type="Gene3D" id="3.90.550.10">
    <property type="entry name" value="Spore Coat Polysaccharide Biosynthesis Protein SpsA, Chain A"/>
    <property type="match status" value="1"/>
</dbReference>
<evidence type="ECO:0000256" key="4">
    <source>
        <dbReference type="ARBA" id="ARBA00022692"/>
    </source>
</evidence>
<evidence type="ECO:0000256" key="5">
    <source>
        <dbReference type="ARBA" id="ARBA00022989"/>
    </source>
</evidence>
<evidence type="ECO:0000313" key="10">
    <source>
        <dbReference type="Proteomes" id="UP001457282"/>
    </source>
</evidence>
<feature type="region of interest" description="Disordered" evidence="8">
    <location>
        <begin position="90"/>
        <end position="116"/>
    </location>
</feature>
<evidence type="ECO:0000256" key="6">
    <source>
        <dbReference type="ARBA" id="ARBA00023034"/>
    </source>
</evidence>
<sequence>MAPSWWPKEDSHRGTPVVVKMENPNWSMVELEGPTEEDFLMAESPSRARGKNAKQFTWVLLLKAHRAAGCLTSLGSAMLGLASAIRRRVASGRTDTDTDTDRDRNSRTPPSSPGWHLGAPHLELQYLLGVKGAFDWVYSKWVLIRVEYLAPPLQFLANACIVLFMIQSLDRLLLCLGCFWIRFKKIKPVPKGGPFDLESAENGYFPMVLVQIPMCNEKEVYQQSIGAVCNLDWPKSKLLVQVLDDSDDPATQFMIKEEVLKMAEGGGQHFVPA</sequence>
<dbReference type="GO" id="GO:0016757">
    <property type="term" value="F:glycosyltransferase activity"/>
    <property type="evidence" value="ECO:0007669"/>
    <property type="project" value="UniProtKB-KW"/>
</dbReference>
<dbReference type="InterPro" id="IPR029044">
    <property type="entry name" value="Nucleotide-diphossugar_trans"/>
</dbReference>
<evidence type="ECO:0000256" key="3">
    <source>
        <dbReference type="ARBA" id="ARBA00022679"/>
    </source>
</evidence>